<comment type="caution">
    <text evidence="2">The sequence shown here is derived from an EMBL/GenBank/DDBJ whole genome shotgun (WGS) entry which is preliminary data.</text>
</comment>
<dbReference type="GO" id="GO:0016491">
    <property type="term" value="F:oxidoreductase activity"/>
    <property type="evidence" value="ECO:0007669"/>
    <property type="project" value="InterPro"/>
</dbReference>
<dbReference type="CDD" id="cd06193">
    <property type="entry name" value="siderophore_interacting"/>
    <property type="match status" value="1"/>
</dbReference>
<evidence type="ECO:0000259" key="1">
    <source>
        <dbReference type="PROSITE" id="PS51384"/>
    </source>
</evidence>
<dbReference type="PANTHER" id="PTHR30157:SF0">
    <property type="entry name" value="NADPH-DEPENDENT FERRIC-CHELATE REDUCTASE"/>
    <property type="match status" value="1"/>
</dbReference>
<gene>
    <name evidence="2" type="ORF">IQ251_12205</name>
</gene>
<dbReference type="Gene3D" id="3.40.50.80">
    <property type="entry name" value="Nucleotide-binding domain of ferredoxin-NADP reductase (FNR) module"/>
    <property type="match status" value="1"/>
</dbReference>
<dbReference type="InterPro" id="IPR017938">
    <property type="entry name" value="Riboflavin_synthase-like_b-brl"/>
</dbReference>
<dbReference type="AlphaFoldDB" id="A0A929BBX9"/>
<sequence length="309" mass="33975">MTATITTGANRTKPAYRLFPVDVSRVRPLGPSFVRITFTGECLRSFGSAGDDQRIKIVLPQPGRTISDFPDGPDWYSSWLGLPERIRPVLRTYTVRTHRPESAELDIDFVLHGIDSGHGGPATHWAANTVPGDRIGLLGPDRPGGGRMWGCEWAPPETADQLVLAGDETAVPAVAAILEALPDTARGIACLEVPEPRDRQDWNCPPGVDVRWFFRHNHGTEHGALLETALLEAVAELQPHRSTGTQLDDVDVDTGALWEVPERTATGRVYGWLAGEAGTIKRLRRILVTDRGLPRESVAFMGYWRHGRS</sequence>
<organism evidence="2 3">
    <name type="scientific">Saccharopolyspora montiporae</name>
    <dbReference type="NCBI Taxonomy" id="2781240"/>
    <lineage>
        <taxon>Bacteria</taxon>
        <taxon>Bacillati</taxon>
        <taxon>Actinomycetota</taxon>
        <taxon>Actinomycetes</taxon>
        <taxon>Pseudonocardiales</taxon>
        <taxon>Pseudonocardiaceae</taxon>
        <taxon>Saccharopolyspora</taxon>
    </lineage>
</organism>
<dbReference type="InterPro" id="IPR013113">
    <property type="entry name" value="SIP_FAD-bd"/>
</dbReference>
<evidence type="ECO:0000313" key="2">
    <source>
        <dbReference type="EMBL" id="MBE9375206.1"/>
    </source>
</evidence>
<keyword evidence="3" id="KW-1185">Reference proteome</keyword>
<dbReference type="Proteomes" id="UP000598360">
    <property type="component" value="Unassembled WGS sequence"/>
</dbReference>
<dbReference type="Gene3D" id="2.40.30.10">
    <property type="entry name" value="Translation factors"/>
    <property type="match status" value="1"/>
</dbReference>
<dbReference type="SUPFAM" id="SSF63380">
    <property type="entry name" value="Riboflavin synthase domain-like"/>
    <property type="match status" value="1"/>
</dbReference>
<dbReference type="Pfam" id="PF08021">
    <property type="entry name" value="FAD_binding_9"/>
    <property type="match status" value="1"/>
</dbReference>
<protein>
    <submittedName>
        <fullName evidence="2">Siderophore-interacting protein</fullName>
    </submittedName>
</protein>
<name>A0A929BBX9_9PSEU</name>
<dbReference type="InterPro" id="IPR039261">
    <property type="entry name" value="FNR_nucleotide-bd"/>
</dbReference>
<evidence type="ECO:0000313" key="3">
    <source>
        <dbReference type="Proteomes" id="UP000598360"/>
    </source>
</evidence>
<dbReference type="InterPro" id="IPR017927">
    <property type="entry name" value="FAD-bd_FR_type"/>
</dbReference>
<dbReference type="InterPro" id="IPR007037">
    <property type="entry name" value="SIP_rossman_dom"/>
</dbReference>
<accession>A0A929BBX9</accession>
<reference evidence="2" key="1">
    <citation type="submission" date="2020-10" db="EMBL/GenBank/DDBJ databases">
        <title>Diversity and distribution of actinomycetes associated with coral in the coast of Hainan.</title>
        <authorList>
            <person name="Li F."/>
        </authorList>
    </citation>
    <scope>NUCLEOTIDE SEQUENCE</scope>
    <source>
        <strain evidence="2">HNM0983</strain>
    </source>
</reference>
<dbReference type="PROSITE" id="PS51384">
    <property type="entry name" value="FAD_FR"/>
    <property type="match status" value="1"/>
</dbReference>
<proteinExistence type="predicted"/>
<dbReference type="EMBL" id="JADEYC010000019">
    <property type="protein sequence ID" value="MBE9375206.1"/>
    <property type="molecule type" value="Genomic_DNA"/>
</dbReference>
<dbReference type="InterPro" id="IPR039374">
    <property type="entry name" value="SIP_fam"/>
</dbReference>
<dbReference type="RefSeq" id="WP_193928656.1">
    <property type="nucleotide sequence ID" value="NZ_JADEYC010000019.1"/>
</dbReference>
<feature type="domain" description="FAD-binding FR-type" evidence="1">
    <location>
        <begin position="16"/>
        <end position="150"/>
    </location>
</feature>
<dbReference type="Pfam" id="PF04954">
    <property type="entry name" value="SIP"/>
    <property type="match status" value="1"/>
</dbReference>
<dbReference type="PANTHER" id="PTHR30157">
    <property type="entry name" value="FERRIC REDUCTASE, NADPH-DEPENDENT"/>
    <property type="match status" value="1"/>
</dbReference>